<comment type="similarity">
    <text evidence="2">Belongs to the UPF0073 (Hly-III) family.</text>
</comment>
<feature type="transmembrane region" description="Helical" evidence="7">
    <location>
        <begin position="56"/>
        <end position="75"/>
    </location>
</feature>
<sequence>MKKNGGIILETSYYTDGETFNWKEELANAITHGIGFLLSIPALVVLIVSAVNNGNAMHVVSFTIFGVSMILLYLFSTMLHSVKPSKIKNVFAILDHSAIYILIAGTYTPLALVSLNGALGWTLFGIVWGLAVAGITFKCFLVNKFRVLSTIFYLLMGWLIIIAIQPLYASLSPAGFYLLLTGGIFYSVGAIFYIWRNLPYSHAIWHLFVIAGSAFMYFCVLFYV</sequence>
<dbReference type="GO" id="GO:0016020">
    <property type="term" value="C:membrane"/>
    <property type="evidence" value="ECO:0007669"/>
    <property type="project" value="InterPro"/>
</dbReference>
<dbReference type="PATRIC" id="fig|217031.6.peg.2016"/>
<evidence type="ECO:0000256" key="5">
    <source>
        <dbReference type="ARBA" id="ARBA00023136"/>
    </source>
</evidence>
<dbReference type="NCBIfam" id="TIGR01065">
    <property type="entry name" value="hlyIII"/>
    <property type="match status" value="1"/>
</dbReference>
<keyword evidence="5 7" id="KW-0472">Membrane</keyword>
<dbReference type="InterPro" id="IPR004254">
    <property type="entry name" value="AdipoR/HlyIII-related"/>
</dbReference>
<evidence type="ECO:0000256" key="2">
    <source>
        <dbReference type="ARBA" id="ARBA00008488"/>
    </source>
</evidence>
<evidence type="ECO:0000256" key="7">
    <source>
        <dbReference type="SAM" id="Phobius"/>
    </source>
</evidence>
<dbReference type="GO" id="GO:0012505">
    <property type="term" value="C:endomembrane system"/>
    <property type="evidence" value="ECO:0007669"/>
    <property type="project" value="UniProtKB-SubCell"/>
</dbReference>
<dbReference type="InterPro" id="IPR005744">
    <property type="entry name" value="Hy-lIII"/>
</dbReference>
<evidence type="ECO:0000256" key="4">
    <source>
        <dbReference type="ARBA" id="ARBA00022989"/>
    </source>
</evidence>
<comment type="subcellular location">
    <subcellularLocation>
        <location evidence="1">Endomembrane system</location>
        <topology evidence="1">Multi-pass membrane protein</topology>
    </subcellularLocation>
</comment>
<keyword evidence="6" id="KW-0862">Zinc</keyword>
<dbReference type="STRING" id="217031.ABB05_09485"/>
<name>A0A177ZXQ3_9BACI</name>
<feature type="binding site" evidence="6">
    <location>
        <position position="80"/>
    </location>
    <ligand>
        <name>Zn(2+)</name>
        <dbReference type="ChEBI" id="CHEBI:29105"/>
    </ligand>
</feature>
<dbReference type="Proteomes" id="UP000077881">
    <property type="component" value="Unassembled WGS sequence"/>
</dbReference>
<dbReference type="RefSeq" id="WP_057988152.1">
    <property type="nucleotide sequence ID" value="NZ_JAGGKH010000019.1"/>
</dbReference>
<keyword evidence="4 7" id="KW-1133">Transmembrane helix</keyword>
<dbReference type="EMBL" id="LDJR01000041">
    <property type="protein sequence ID" value="OAK72249.1"/>
    <property type="molecule type" value="Genomic_DNA"/>
</dbReference>
<evidence type="ECO:0000256" key="1">
    <source>
        <dbReference type="ARBA" id="ARBA00004127"/>
    </source>
</evidence>
<evidence type="ECO:0000256" key="3">
    <source>
        <dbReference type="ARBA" id="ARBA00022692"/>
    </source>
</evidence>
<dbReference type="GO" id="GO:0140911">
    <property type="term" value="F:pore-forming activity"/>
    <property type="evidence" value="ECO:0007669"/>
    <property type="project" value="InterPro"/>
</dbReference>
<organism evidence="8 9">
    <name type="scientific">Lederbergia galactosidilytica</name>
    <dbReference type="NCBI Taxonomy" id="217031"/>
    <lineage>
        <taxon>Bacteria</taxon>
        <taxon>Bacillati</taxon>
        <taxon>Bacillota</taxon>
        <taxon>Bacilli</taxon>
        <taxon>Bacillales</taxon>
        <taxon>Bacillaceae</taxon>
        <taxon>Lederbergia</taxon>
    </lineage>
</organism>
<evidence type="ECO:0000313" key="8">
    <source>
        <dbReference type="EMBL" id="OAK72249.1"/>
    </source>
</evidence>
<dbReference type="OrthoDB" id="9813689at2"/>
<gene>
    <name evidence="8" type="ORF">ABB05_09485</name>
</gene>
<dbReference type="PANTHER" id="PTHR20855:SF129">
    <property type="entry name" value="HEMOLYSIN-3 HOMOLOG"/>
    <property type="match status" value="1"/>
</dbReference>
<feature type="transmembrane region" description="Helical" evidence="7">
    <location>
        <begin position="119"/>
        <end position="140"/>
    </location>
</feature>
<feature type="transmembrane region" description="Helical" evidence="7">
    <location>
        <begin position="174"/>
        <end position="195"/>
    </location>
</feature>
<dbReference type="Pfam" id="PF03006">
    <property type="entry name" value="HlyIII"/>
    <property type="match status" value="1"/>
</dbReference>
<feature type="binding site" evidence="6">
    <location>
        <position position="202"/>
    </location>
    <ligand>
        <name>Zn(2+)</name>
        <dbReference type="ChEBI" id="CHEBI:29105"/>
    </ligand>
</feature>
<dbReference type="GO" id="GO:0046872">
    <property type="term" value="F:metal ion binding"/>
    <property type="evidence" value="ECO:0007669"/>
    <property type="project" value="UniProtKB-KW"/>
</dbReference>
<feature type="binding site" evidence="6">
    <location>
        <position position="206"/>
    </location>
    <ligand>
        <name>Zn(2+)</name>
        <dbReference type="ChEBI" id="CHEBI:29105"/>
    </ligand>
</feature>
<feature type="transmembrane region" description="Helical" evidence="7">
    <location>
        <begin position="147"/>
        <end position="168"/>
    </location>
</feature>
<feature type="transmembrane region" description="Helical" evidence="7">
    <location>
        <begin position="29"/>
        <end position="50"/>
    </location>
</feature>
<feature type="transmembrane region" description="Helical" evidence="7">
    <location>
        <begin position="87"/>
        <end position="107"/>
    </location>
</feature>
<protein>
    <submittedName>
        <fullName evidence="8">Hemolysin D</fullName>
    </submittedName>
</protein>
<accession>A0A177ZXQ3</accession>
<dbReference type="PANTHER" id="PTHR20855">
    <property type="entry name" value="ADIPOR/PROGESTIN RECEPTOR-RELATED"/>
    <property type="match status" value="1"/>
</dbReference>
<feature type="transmembrane region" description="Helical" evidence="7">
    <location>
        <begin position="204"/>
        <end position="223"/>
    </location>
</feature>
<reference evidence="8 9" key="1">
    <citation type="submission" date="2015-05" db="EMBL/GenBank/DDBJ databases">
        <title>Comparison of genome.</title>
        <authorList>
            <person name="Zheng Z."/>
            <person name="Sun M."/>
        </authorList>
    </citation>
    <scope>NUCLEOTIDE SEQUENCE [LARGE SCALE GENOMIC DNA]</scope>
    <source>
        <strain evidence="8 9">G25-74</strain>
    </source>
</reference>
<keyword evidence="9" id="KW-1185">Reference proteome</keyword>
<evidence type="ECO:0000313" key="9">
    <source>
        <dbReference type="Proteomes" id="UP000077881"/>
    </source>
</evidence>
<comment type="caution">
    <text evidence="8">The sequence shown here is derived from an EMBL/GenBank/DDBJ whole genome shotgun (WGS) entry which is preliminary data.</text>
</comment>
<dbReference type="AlphaFoldDB" id="A0A177ZXQ3"/>
<keyword evidence="6" id="KW-0479">Metal-binding</keyword>
<proteinExistence type="inferred from homology"/>
<keyword evidence="3 7" id="KW-0812">Transmembrane</keyword>
<evidence type="ECO:0000256" key="6">
    <source>
        <dbReference type="PIRSR" id="PIRSR604254-1"/>
    </source>
</evidence>